<feature type="region of interest" description="Disordered" evidence="7">
    <location>
        <begin position="507"/>
        <end position="547"/>
    </location>
</feature>
<evidence type="ECO:0000256" key="4">
    <source>
        <dbReference type="ARBA" id="ARBA00022574"/>
    </source>
</evidence>
<keyword evidence="5" id="KW-0677">Repeat</keyword>
<feature type="non-terminal residue" evidence="11">
    <location>
        <position position="1"/>
    </location>
</feature>
<feature type="domain" description="Nucleolar protein 10-like second" evidence="9">
    <location>
        <begin position="367"/>
        <end position="415"/>
    </location>
</feature>
<dbReference type="EMBL" id="HAAD01001474">
    <property type="protein sequence ID" value="CDG67706.1"/>
    <property type="molecule type" value="mRNA"/>
</dbReference>
<keyword evidence="6" id="KW-0539">Nucleus</keyword>
<dbReference type="OrthoDB" id="273340at2759"/>
<feature type="compositionally biased region" description="Basic and acidic residues" evidence="7">
    <location>
        <begin position="507"/>
        <end position="530"/>
    </location>
</feature>
<dbReference type="GO" id="GO:0000462">
    <property type="term" value="P:maturation of SSU-rRNA from tricistronic rRNA transcript (SSU-rRNA, 5.8S rRNA, LSU-rRNA)"/>
    <property type="evidence" value="ECO:0007669"/>
    <property type="project" value="TreeGrafter"/>
</dbReference>
<proteinExistence type="evidence at transcript level"/>
<feature type="domain" description="Nucleolar protein 10-like N-terminal" evidence="10">
    <location>
        <begin position="1"/>
        <end position="362"/>
    </location>
</feature>
<dbReference type="Pfam" id="PF23098">
    <property type="entry name" value="Beta-prop_NOL10_N"/>
    <property type="match status" value="1"/>
</dbReference>
<evidence type="ECO:0000259" key="10">
    <source>
        <dbReference type="Pfam" id="PF23098"/>
    </source>
</evidence>
<comment type="similarity">
    <text evidence="2">Belongs to the WD repeat NOL10/ENP2 family.</text>
</comment>
<evidence type="ECO:0000313" key="11">
    <source>
        <dbReference type="EMBL" id="CDG67706.1"/>
    </source>
</evidence>
<feature type="region of interest" description="Disordered" evidence="7">
    <location>
        <begin position="604"/>
        <end position="625"/>
    </location>
</feature>
<protein>
    <recommendedName>
        <fullName evidence="3">Nucleolar protein 10</fullName>
    </recommendedName>
</protein>
<keyword evidence="4" id="KW-0853">WD repeat</keyword>
<dbReference type="InterPro" id="IPR040382">
    <property type="entry name" value="NOL10/Enp2"/>
</dbReference>
<dbReference type="GO" id="GO:0032040">
    <property type="term" value="C:small-subunit processome"/>
    <property type="evidence" value="ECO:0007669"/>
    <property type="project" value="TreeGrafter"/>
</dbReference>
<dbReference type="InterPro" id="IPR056551">
    <property type="entry name" value="Beta-prop_NOL10_N"/>
</dbReference>
<accession>T2M6M7</accession>
<dbReference type="InterPro" id="IPR056550">
    <property type="entry name" value="NOL10_2nd"/>
</dbReference>
<dbReference type="InterPro" id="IPR015943">
    <property type="entry name" value="WD40/YVTN_repeat-like_dom_sf"/>
</dbReference>
<evidence type="ECO:0000256" key="5">
    <source>
        <dbReference type="ARBA" id="ARBA00022737"/>
    </source>
</evidence>
<dbReference type="SMART" id="SM00320">
    <property type="entry name" value="WD40"/>
    <property type="match status" value="4"/>
</dbReference>
<feature type="domain" description="NUC153" evidence="8">
    <location>
        <begin position="477"/>
        <end position="504"/>
    </location>
</feature>
<evidence type="ECO:0000256" key="1">
    <source>
        <dbReference type="ARBA" id="ARBA00004604"/>
    </source>
</evidence>
<gene>
    <name evidence="11" type="primary">NOL10</name>
</gene>
<comment type="subcellular location">
    <subcellularLocation>
        <location evidence="1">Nucleus</location>
        <location evidence="1">Nucleolus</location>
    </subcellularLocation>
</comment>
<feature type="compositionally biased region" description="Basic residues" evidence="7">
    <location>
        <begin position="532"/>
        <end position="547"/>
    </location>
</feature>
<feature type="compositionally biased region" description="Basic and acidic residues" evidence="7">
    <location>
        <begin position="608"/>
        <end position="625"/>
    </location>
</feature>
<reference evidence="11" key="1">
    <citation type="journal article" date="2013" name="Genome Biol. Evol.">
        <title>Punctuated emergences of genetic and phenotypic innovations in eumetazoan, bilaterian, euteleostome, and hominidae ancestors.</title>
        <authorList>
            <person name="Wenger Y."/>
            <person name="Galliot B."/>
        </authorList>
    </citation>
    <scope>NUCLEOTIDE SEQUENCE</scope>
    <source>
        <tissue evidence="11">Whole animals</tissue>
    </source>
</reference>
<evidence type="ECO:0000256" key="6">
    <source>
        <dbReference type="ARBA" id="ARBA00023242"/>
    </source>
</evidence>
<dbReference type="InterPro" id="IPR012580">
    <property type="entry name" value="NUC153"/>
</dbReference>
<dbReference type="FunFam" id="2.130.10.10:FF:000980">
    <property type="entry name" value="Nucleolar protein 10"/>
    <property type="match status" value="1"/>
</dbReference>
<dbReference type="Pfam" id="PF08159">
    <property type="entry name" value="NUC153"/>
    <property type="match status" value="1"/>
</dbReference>
<organism evidence="11">
    <name type="scientific">Hydra vulgaris</name>
    <name type="common">Hydra</name>
    <name type="synonym">Hydra attenuata</name>
    <dbReference type="NCBI Taxonomy" id="6087"/>
    <lineage>
        <taxon>Eukaryota</taxon>
        <taxon>Metazoa</taxon>
        <taxon>Cnidaria</taxon>
        <taxon>Hydrozoa</taxon>
        <taxon>Hydroidolina</taxon>
        <taxon>Anthoathecata</taxon>
        <taxon>Aplanulata</taxon>
        <taxon>Hydridae</taxon>
        <taxon>Hydra</taxon>
    </lineage>
</organism>
<evidence type="ECO:0000256" key="2">
    <source>
        <dbReference type="ARBA" id="ARBA00005264"/>
    </source>
</evidence>
<name>T2M6M7_HYDVU</name>
<dbReference type="Gene3D" id="2.130.10.10">
    <property type="entry name" value="YVTN repeat-like/Quinoprotein amine dehydrogenase"/>
    <property type="match status" value="1"/>
</dbReference>
<dbReference type="PANTHER" id="PTHR14927:SF0">
    <property type="entry name" value="NUCLEOLAR PROTEIN 10"/>
    <property type="match status" value="1"/>
</dbReference>
<evidence type="ECO:0000259" key="9">
    <source>
        <dbReference type="Pfam" id="PF23097"/>
    </source>
</evidence>
<evidence type="ECO:0000256" key="3">
    <source>
        <dbReference type="ARBA" id="ARBA00015517"/>
    </source>
</evidence>
<sequence length="890" mass="102195">MLVSQANNVKVYNLSSGKSLPEWISDRKKRQLLKNDTDLRRRIELIQDFDMPTSSNCVQVSPDGQYIITTGVYKPRLKCFQVDELSLKFDRCFDSECIKFEFLSEDFSKLVLLQADRYVEMHAQYGRYYRTRMPKFGRDIAYHKPSCDLYLVGDGPEVFRLNLEQGRFLQPFDSEVNEINVCKINPDHQMLACGSEDGKVVCFDPRSRLKIGTLDLAMSGVKLGNDLLSSVTALTFRNGLEMAVGTSNGSIMIFDIRSNKPRLVKNHLYELPIKNIVFHGQNNRVLSTDSKILKIWDHETGDNFTSVEPGVTINDMCVYKNSGLIFLANESSKNSVYYIPALGQAPKWCSFLDNITEELEESNEVLVYDDYKFVTDTDLDNLGLSHLRGTGLVRAYMHGFFIDMRLYHKAKSIVEPFAYEEYRKNRIKTKLEEERSSRIKVNKMPKINRHLAEKLLDQKANSKKDDLVNDISNPLGDDRFGAMFMNKDFQVDMESEEYKLLHPVVSKHEKERLNQQSDKSENDSDDDLHPWHTIKSKDKKKKMTKKQKNAFKLYSMQREDLNHSVSINGLKKSSVTIGEILSQDFQKDIIRESGTALGSKEMTFKLSSKRDTKKEEENKIHKKERKDLRRSAGKIVASDNKPKFWRGKKCKAWGSQWLVNFNSDKTQFYSANRYRNNLDLPIFMNGNVLDESSTIHLLGLTLTSDLSFKPYIKSIAKLASAKVASLYRARHFLTPDSILYLYKSQIRPCMEYCCHIWGGSSNDALSLLDKVQKRIVNIVGPALAANLQPLSHRRNVASLSLFYKYYNGHCSKELASLVPSTKIHSRVTRHSIKSHPFSVTVPKCFKNSYSSSFFPRTSVLWNSLPSSCFPDSYNLQSFKSSVNRYLALQI</sequence>
<evidence type="ECO:0000259" key="8">
    <source>
        <dbReference type="Pfam" id="PF08159"/>
    </source>
</evidence>
<dbReference type="PANTHER" id="PTHR14927">
    <property type="entry name" value="NUCLEOLAR PROTEIN 10"/>
    <property type="match status" value="1"/>
</dbReference>
<dbReference type="InterPro" id="IPR036322">
    <property type="entry name" value="WD40_repeat_dom_sf"/>
</dbReference>
<dbReference type="InterPro" id="IPR001680">
    <property type="entry name" value="WD40_rpt"/>
</dbReference>
<evidence type="ECO:0000256" key="7">
    <source>
        <dbReference type="SAM" id="MobiDB-lite"/>
    </source>
</evidence>
<dbReference type="AlphaFoldDB" id="T2M6M7"/>
<dbReference type="Pfam" id="PF23097">
    <property type="entry name" value="NOL10_2nd"/>
    <property type="match status" value="1"/>
</dbReference>
<dbReference type="SUPFAM" id="SSF50978">
    <property type="entry name" value="WD40 repeat-like"/>
    <property type="match status" value="1"/>
</dbReference>
<dbReference type="GO" id="GO:0030686">
    <property type="term" value="C:90S preribosome"/>
    <property type="evidence" value="ECO:0007669"/>
    <property type="project" value="TreeGrafter"/>
</dbReference>